<dbReference type="InterPro" id="IPR018392">
    <property type="entry name" value="LysM"/>
</dbReference>
<dbReference type="GO" id="GO:0000270">
    <property type="term" value="P:peptidoglycan metabolic process"/>
    <property type="evidence" value="ECO:0007669"/>
    <property type="project" value="InterPro"/>
</dbReference>
<feature type="signal peptide" evidence="2">
    <location>
        <begin position="1"/>
        <end position="23"/>
    </location>
</feature>
<accession>A0AA45WK50</accession>
<sequence length="462" mass="53841">MKKKYIFLYISALVLTSCSVAVKDVPKKQTKIEKKPSLPEKVITYKPERKEIIVKNKPNIELEEKQILQKEANSLNIPIPEDEDIQKFIYEYAVNKKKFTEVALRRANYFLPLVKDIFSKYNIPEELSYLAVVESGYNPYATSISGAAGIWQFIPSTAKRYGLRIDDYVDERRDPVKSTIAAAKYLQYLYNYFGRWDLAIAAYNCGEKCISTKLSTEKYKFTDIKYDLPDQTREYVPRFFALLLIAQNPEKYGLDIAGNKYEIITEIADREITLDEIAKKYKIDYEVLKFYNAHLKKEIALDGVNINIPKLMLAEFDKRYIYIPKYNNTQIVKENKNQQKQPIQLVSYSKDYKQHIVKEGETLYRISKIYNVDIEELKKVNNLTDNNISVGMVLKIPINSEQKISNIVFKENKKYITHIVKEGETLYRISKMYNTDIEEIKKLNNLSDNTISVGQVLKIPES</sequence>
<dbReference type="SMART" id="SM00257">
    <property type="entry name" value="LysM"/>
    <property type="match status" value="2"/>
</dbReference>
<dbReference type="Pfam" id="PF01476">
    <property type="entry name" value="LysM"/>
    <property type="match status" value="2"/>
</dbReference>
<gene>
    <name evidence="5" type="ORF">SAMN06264868_10374</name>
</gene>
<feature type="domain" description="LysM" evidence="4">
    <location>
        <begin position="416"/>
        <end position="459"/>
    </location>
</feature>
<dbReference type="SUPFAM" id="SSF54106">
    <property type="entry name" value="LysM domain"/>
    <property type="match status" value="2"/>
</dbReference>
<reference evidence="5" key="1">
    <citation type="submission" date="2017-05" db="EMBL/GenBank/DDBJ databases">
        <authorList>
            <person name="Varghese N."/>
            <person name="Submissions S."/>
        </authorList>
    </citation>
    <scope>NUCLEOTIDE SEQUENCE</scope>
    <source>
        <strain evidence="5">DSM 18763</strain>
    </source>
</reference>
<dbReference type="CDD" id="cd00118">
    <property type="entry name" value="LysM"/>
    <property type="match status" value="2"/>
</dbReference>
<dbReference type="CDD" id="cd16894">
    <property type="entry name" value="MltD-like"/>
    <property type="match status" value="1"/>
</dbReference>
<evidence type="ECO:0000259" key="4">
    <source>
        <dbReference type="PROSITE" id="PS51782"/>
    </source>
</evidence>
<dbReference type="EMBL" id="FXTX01000003">
    <property type="protein sequence ID" value="SMP05419.1"/>
    <property type="molecule type" value="Genomic_DNA"/>
</dbReference>
<dbReference type="PROSITE" id="PS00922">
    <property type="entry name" value="TRANSGLYCOSYLASE"/>
    <property type="match status" value="1"/>
</dbReference>
<evidence type="ECO:0000313" key="5">
    <source>
        <dbReference type="EMBL" id="SMP05419.1"/>
    </source>
</evidence>
<comment type="caution">
    <text evidence="5">The sequence shown here is derived from an EMBL/GenBank/DDBJ whole genome shotgun (WGS) entry which is preliminary data.</text>
</comment>
<dbReference type="PROSITE" id="PS51257">
    <property type="entry name" value="PROKAR_LIPOPROTEIN"/>
    <property type="match status" value="1"/>
</dbReference>
<comment type="similarity">
    <text evidence="1">Belongs to the transglycosylase Slt family.</text>
</comment>
<organism evidence="5 6">
    <name type="scientific">Venenivibrio stagnispumantis</name>
    <dbReference type="NCBI Taxonomy" id="407998"/>
    <lineage>
        <taxon>Bacteria</taxon>
        <taxon>Pseudomonadati</taxon>
        <taxon>Aquificota</taxon>
        <taxon>Aquificia</taxon>
        <taxon>Aquificales</taxon>
        <taxon>Hydrogenothermaceae</taxon>
        <taxon>Venenivibrio</taxon>
    </lineage>
</organism>
<dbReference type="PROSITE" id="PS50943">
    <property type="entry name" value="HTH_CROC1"/>
    <property type="match status" value="1"/>
</dbReference>
<dbReference type="Pfam" id="PF01464">
    <property type="entry name" value="SLT"/>
    <property type="match status" value="1"/>
</dbReference>
<dbReference type="InterPro" id="IPR000189">
    <property type="entry name" value="Transglyc_AS"/>
</dbReference>
<dbReference type="Proteomes" id="UP001157947">
    <property type="component" value="Unassembled WGS sequence"/>
</dbReference>
<dbReference type="Gene3D" id="3.10.350.10">
    <property type="entry name" value="LysM domain"/>
    <property type="match status" value="2"/>
</dbReference>
<protein>
    <submittedName>
        <fullName evidence="5">Membrane-bound lytic murein transglycosylase D</fullName>
    </submittedName>
</protein>
<dbReference type="InterPro" id="IPR001387">
    <property type="entry name" value="Cro/C1-type_HTH"/>
</dbReference>
<feature type="chain" id="PRO_5041447504" evidence="2">
    <location>
        <begin position="24"/>
        <end position="462"/>
    </location>
</feature>
<name>A0AA45WK50_9AQUI</name>
<dbReference type="SUPFAM" id="SSF53955">
    <property type="entry name" value="Lysozyme-like"/>
    <property type="match status" value="1"/>
</dbReference>
<evidence type="ECO:0000313" key="6">
    <source>
        <dbReference type="Proteomes" id="UP001157947"/>
    </source>
</evidence>
<feature type="domain" description="HTH cro/C1-type" evidence="3">
    <location>
        <begin position="361"/>
        <end position="377"/>
    </location>
</feature>
<evidence type="ECO:0000256" key="2">
    <source>
        <dbReference type="SAM" id="SignalP"/>
    </source>
</evidence>
<dbReference type="GO" id="GO:0008933">
    <property type="term" value="F:peptidoglycan lytic transglycosylase activity"/>
    <property type="evidence" value="ECO:0007669"/>
    <property type="project" value="InterPro"/>
</dbReference>
<proteinExistence type="inferred from homology"/>
<keyword evidence="2" id="KW-0732">Signal</keyword>
<evidence type="ECO:0000259" key="3">
    <source>
        <dbReference type="PROSITE" id="PS50943"/>
    </source>
</evidence>
<evidence type="ECO:0000256" key="1">
    <source>
        <dbReference type="ARBA" id="ARBA00007734"/>
    </source>
</evidence>
<dbReference type="InterPro" id="IPR023346">
    <property type="entry name" value="Lysozyme-like_dom_sf"/>
</dbReference>
<dbReference type="InterPro" id="IPR036779">
    <property type="entry name" value="LysM_dom_sf"/>
</dbReference>
<dbReference type="PANTHER" id="PTHR33734">
    <property type="entry name" value="LYSM DOMAIN-CONTAINING GPI-ANCHORED PROTEIN 2"/>
    <property type="match status" value="1"/>
</dbReference>
<dbReference type="GO" id="GO:0016020">
    <property type="term" value="C:membrane"/>
    <property type="evidence" value="ECO:0007669"/>
    <property type="project" value="InterPro"/>
</dbReference>
<dbReference type="PROSITE" id="PS51782">
    <property type="entry name" value="LYSM"/>
    <property type="match status" value="2"/>
</dbReference>
<dbReference type="PANTHER" id="PTHR33734:SF22">
    <property type="entry name" value="MEMBRANE-BOUND LYTIC MUREIN TRANSGLYCOSYLASE D"/>
    <property type="match status" value="1"/>
</dbReference>
<dbReference type="AlphaFoldDB" id="A0AA45WK50"/>
<dbReference type="RefSeq" id="WP_265133956.1">
    <property type="nucleotide sequence ID" value="NZ_FXTX01000003.1"/>
</dbReference>
<keyword evidence="6" id="KW-1185">Reference proteome</keyword>
<dbReference type="Gene3D" id="1.10.530.10">
    <property type="match status" value="1"/>
</dbReference>
<feature type="domain" description="LysM" evidence="4">
    <location>
        <begin position="353"/>
        <end position="396"/>
    </location>
</feature>
<dbReference type="InterPro" id="IPR008258">
    <property type="entry name" value="Transglycosylase_SLT_dom_1"/>
</dbReference>